<dbReference type="Pfam" id="PF02518">
    <property type="entry name" value="HATPase_c"/>
    <property type="match status" value="1"/>
</dbReference>
<keyword evidence="7" id="KW-1133">Transmembrane helix</keyword>
<evidence type="ECO:0000256" key="2">
    <source>
        <dbReference type="ARBA" id="ARBA00012438"/>
    </source>
</evidence>
<keyword evidence="5" id="KW-0902">Two-component regulatory system</keyword>
<dbReference type="PROSITE" id="PS50109">
    <property type="entry name" value="HIS_KIN"/>
    <property type="match status" value="1"/>
</dbReference>
<dbReference type="InterPro" id="IPR005467">
    <property type="entry name" value="His_kinase_dom"/>
</dbReference>
<evidence type="ECO:0000256" key="1">
    <source>
        <dbReference type="ARBA" id="ARBA00000085"/>
    </source>
</evidence>
<dbReference type="PANTHER" id="PTHR43065">
    <property type="entry name" value="SENSOR HISTIDINE KINASE"/>
    <property type="match status" value="1"/>
</dbReference>
<dbReference type="PANTHER" id="PTHR43065:SF50">
    <property type="entry name" value="HISTIDINE KINASE"/>
    <property type="match status" value="1"/>
</dbReference>
<keyword evidence="7" id="KW-0812">Transmembrane</keyword>
<dbReference type="InterPro" id="IPR003594">
    <property type="entry name" value="HATPase_dom"/>
</dbReference>
<dbReference type="Gene3D" id="1.10.287.130">
    <property type="match status" value="1"/>
</dbReference>
<name>A0A0V7ZKZ4_9CYAN</name>
<keyword evidence="4" id="KW-0418">Kinase</keyword>
<feature type="domain" description="Histidine kinase" evidence="8">
    <location>
        <begin position="177"/>
        <end position="435"/>
    </location>
</feature>
<feature type="coiled-coil region" evidence="6">
    <location>
        <begin position="120"/>
        <end position="168"/>
    </location>
</feature>
<accession>A0A0V7ZKZ4</accession>
<sequence>MLSTIFIPHGHCYLWKNGLVLLHLSSDLLIAIAYFIIPIMLVYLVDKREDIPFDWIFLCFGAFIIFCGITHLMEVWTLWYPNYWISGCLKACTAAISLSTALLLFYLLPKLLAIPNVPKLEALNTVLAKEISERKKIEAKLQIQTQELEEALEKLQSTQAQMIQNEKMSSLGQMVAGVAHEINNPVSFIYGNITYANEYARDLIELVEMYGRHYFQPPEEIKNKITAIELDFLKQDFINLLDSMKIGASRICDIVLSLRNFSRLDEAEFKQVDIHEGLDSTLIILENRLKGRSEKSKIQIIKEYGQIPFVECYPGYLNQVFLNILVNAIDAFDSDNSQNNSNGVKNKPNLIKISTKRVSNNLVLIHITDNGPGISSEIRPKIFDPFFTTKKVGKGTGLGLSLSYQIIVDKHDGKLFCESTDKQGTEFFIEIPICRTL</sequence>
<dbReference type="EC" id="2.7.13.3" evidence="2"/>
<dbReference type="InterPro" id="IPR058544">
    <property type="entry name" value="ETR1_N"/>
</dbReference>
<protein>
    <recommendedName>
        <fullName evidence="2">histidine kinase</fullName>
        <ecNumber evidence="2">2.7.13.3</ecNumber>
    </recommendedName>
</protein>
<dbReference type="EMBL" id="LMTZ01000111">
    <property type="protein sequence ID" value="KST65187.1"/>
    <property type="molecule type" value="Genomic_DNA"/>
</dbReference>
<dbReference type="PRINTS" id="PR00344">
    <property type="entry name" value="BCTRLSENSOR"/>
</dbReference>
<keyword evidence="7" id="KW-0472">Membrane</keyword>
<feature type="transmembrane region" description="Helical" evidence="7">
    <location>
        <begin position="83"/>
        <end position="108"/>
    </location>
</feature>
<evidence type="ECO:0000256" key="6">
    <source>
        <dbReference type="SAM" id="Coils"/>
    </source>
</evidence>
<comment type="caution">
    <text evidence="9">The sequence shown here is derived from an EMBL/GenBank/DDBJ whole genome shotgun (WGS) entry which is preliminary data.</text>
</comment>
<proteinExistence type="predicted"/>
<keyword evidence="4" id="KW-0808">Transferase</keyword>
<dbReference type="OrthoDB" id="9808408at2"/>
<evidence type="ECO:0000313" key="9">
    <source>
        <dbReference type="EMBL" id="KST65187.1"/>
    </source>
</evidence>
<evidence type="ECO:0000313" key="10">
    <source>
        <dbReference type="Proteomes" id="UP000053372"/>
    </source>
</evidence>
<dbReference type="InterPro" id="IPR004358">
    <property type="entry name" value="Sig_transdc_His_kin-like_C"/>
</dbReference>
<dbReference type="SMART" id="SM00387">
    <property type="entry name" value="HATPase_c"/>
    <property type="match status" value="1"/>
</dbReference>
<dbReference type="SUPFAM" id="SSF47384">
    <property type="entry name" value="Homodimeric domain of signal transducing histidine kinase"/>
    <property type="match status" value="1"/>
</dbReference>
<gene>
    <name evidence="9" type="ORF">BC008_20550</name>
</gene>
<dbReference type="InterPro" id="IPR036097">
    <property type="entry name" value="HisK_dim/P_sf"/>
</dbReference>
<dbReference type="InterPro" id="IPR036890">
    <property type="entry name" value="HATPase_C_sf"/>
</dbReference>
<keyword evidence="6" id="KW-0175">Coiled coil</keyword>
<evidence type="ECO:0000256" key="3">
    <source>
        <dbReference type="ARBA" id="ARBA00022553"/>
    </source>
</evidence>
<dbReference type="GO" id="GO:0000155">
    <property type="term" value="F:phosphorelay sensor kinase activity"/>
    <property type="evidence" value="ECO:0007669"/>
    <property type="project" value="InterPro"/>
</dbReference>
<dbReference type="InterPro" id="IPR003661">
    <property type="entry name" value="HisK_dim/P_dom"/>
</dbReference>
<dbReference type="Pfam" id="PF25487">
    <property type="entry name" value="ETR1_N"/>
    <property type="match status" value="1"/>
</dbReference>
<dbReference type="Proteomes" id="UP000053372">
    <property type="component" value="Unassembled WGS sequence"/>
</dbReference>
<organism evidence="9 10">
    <name type="scientific">Mastigocoleus testarum BC008</name>
    <dbReference type="NCBI Taxonomy" id="371196"/>
    <lineage>
        <taxon>Bacteria</taxon>
        <taxon>Bacillati</taxon>
        <taxon>Cyanobacteriota</taxon>
        <taxon>Cyanophyceae</taxon>
        <taxon>Nostocales</taxon>
        <taxon>Hapalosiphonaceae</taxon>
        <taxon>Mastigocoleus</taxon>
    </lineage>
</organism>
<evidence type="ECO:0000256" key="4">
    <source>
        <dbReference type="ARBA" id="ARBA00022777"/>
    </source>
</evidence>
<dbReference type="SUPFAM" id="SSF55874">
    <property type="entry name" value="ATPase domain of HSP90 chaperone/DNA topoisomerase II/histidine kinase"/>
    <property type="match status" value="1"/>
</dbReference>
<reference evidence="9 10" key="1">
    <citation type="journal article" date="2015" name="Genome Announc.">
        <title>Draft Genome of the Euendolithic (true boring) Cyanobacterium Mastigocoleus testarum strain BC008.</title>
        <authorList>
            <person name="Guida B.S."/>
            <person name="Garcia-Pichel F."/>
        </authorList>
    </citation>
    <scope>NUCLEOTIDE SEQUENCE [LARGE SCALE GENOMIC DNA]</scope>
    <source>
        <strain evidence="9 10">BC008</strain>
    </source>
</reference>
<evidence type="ECO:0000256" key="7">
    <source>
        <dbReference type="SAM" id="Phobius"/>
    </source>
</evidence>
<dbReference type="AlphaFoldDB" id="A0A0V7ZKZ4"/>
<keyword evidence="3" id="KW-0597">Phosphoprotein</keyword>
<dbReference type="CDD" id="cd00082">
    <property type="entry name" value="HisKA"/>
    <property type="match status" value="1"/>
</dbReference>
<evidence type="ECO:0000256" key="5">
    <source>
        <dbReference type="ARBA" id="ARBA00023012"/>
    </source>
</evidence>
<evidence type="ECO:0000259" key="8">
    <source>
        <dbReference type="PROSITE" id="PS50109"/>
    </source>
</evidence>
<comment type="catalytic activity">
    <reaction evidence="1">
        <text>ATP + protein L-histidine = ADP + protein N-phospho-L-histidine.</text>
        <dbReference type="EC" id="2.7.13.3"/>
    </reaction>
</comment>
<feature type="transmembrane region" description="Helical" evidence="7">
    <location>
        <begin position="20"/>
        <end position="43"/>
    </location>
</feature>
<dbReference type="Gene3D" id="3.30.565.10">
    <property type="entry name" value="Histidine kinase-like ATPase, C-terminal domain"/>
    <property type="match status" value="1"/>
</dbReference>
<keyword evidence="10" id="KW-1185">Reference proteome</keyword>
<feature type="transmembrane region" description="Helical" evidence="7">
    <location>
        <begin position="55"/>
        <end position="77"/>
    </location>
</feature>